<organism evidence="5 6">
    <name type="scientific">Saponaria officinalis</name>
    <name type="common">Common soapwort</name>
    <name type="synonym">Lychnis saponaria</name>
    <dbReference type="NCBI Taxonomy" id="3572"/>
    <lineage>
        <taxon>Eukaryota</taxon>
        <taxon>Viridiplantae</taxon>
        <taxon>Streptophyta</taxon>
        <taxon>Embryophyta</taxon>
        <taxon>Tracheophyta</taxon>
        <taxon>Spermatophyta</taxon>
        <taxon>Magnoliopsida</taxon>
        <taxon>eudicotyledons</taxon>
        <taxon>Gunneridae</taxon>
        <taxon>Pentapetalae</taxon>
        <taxon>Caryophyllales</taxon>
        <taxon>Caryophyllaceae</taxon>
        <taxon>Caryophylleae</taxon>
        <taxon>Saponaria</taxon>
    </lineage>
</organism>
<dbReference type="Proteomes" id="UP001443914">
    <property type="component" value="Unassembled WGS sequence"/>
</dbReference>
<evidence type="ECO:0000313" key="5">
    <source>
        <dbReference type="EMBL" id="KAK9714185.1"/>
    </source>
</evidence>
<keyword evidence="1" id="KW-0233">DNA recombination</keyword>
<dbReference type="InterPro" id="IPR010285">
    <property type="entry name" value="DNA_helicase_pif1-like_DEAD"/>
</dbReference>
<dbReference type="GO" id="GO:0016787">
    <property type="term" value="F:hydrolase activity"/>
    <property type="evidence" value="ECO:0007669"/>
    <property type="project" value="UniProtKB-KW"/>
</dbReference>
<keyword evidence="1" id="KW-0067">ATP-binding</keyword>
<comment type="cofactor">
    <cofactor evidence="1">
        <name>Mg(2+)</name>
        <dbReference type="ChEBI" id="CHEBI:18420"/>
    </cofactor>
</comment>
<keyword evidence="6" id="KW-1185">Reference proteome</keyword>
<dbReference type="EC" id="5.6.2.3" evidence="1"/>
<evidence type="ECO:0000259" key="2">
    <source>
        <dbReference type="Pfam" id="PF05970"/>
    </source>
</evidence>
<keyword evidence="1" id="KW-0227">DNA damage</keyword>
<sequence length="956" mass="110494">MGPYTFRMGGQNIHRIGSLMPSTQKTPKFCQLYIYDTKEEVHNRKNAMRNPLAKIFRMARDRLLVDFDAEVSIKLNSRRYTNGRTYNIPTTSEVAALIEGDIGLNMEKRYIIVQKSCGTWQHISELHPSYIALQYPLLLPFGDDGYRLGIPHSETSLGVSTTDKPPGILFQQLCVDGYTVIESQRLNFLRFNQDLLQMDNYKSLSGAVERGDVDPSSTGSDEYIRVNYLDTMTIYKWFGYLDLFITFTCNPKWPEITRFCTTKDLRSEDRPDIICRVFKMKLDELMRDLKFEHIFVVYTIGFQKRDLPHAHILLFQDRKDKFSVAADEKKNGVIVHKDGVLVDNGFVVPYNPQLLLKYRAHINVEWCNQPRSIKYLFKYINKGSDRVTMQSSYMRRNDQNPRQLGETKRYYNCRYLSACEAVWGIFASDIYYRNPHVQRLQFHLPDEQSIVFDDDTFIDEVLEKPSVGVSHFLNWMSCNNSEDDDMPVAKQVLYCQFPTKFAWKKEKRQWSHRENGFTIGRMRHVPPTCGELYFMRIRLIHIKGPKCFEDIRTVDGVVYPTYREAYLQLTNEELKNYALMDIETSLQINESSLNRYEGMPLSDTSAKLHHLNTQSFHEEHENHLSSMTDEQRSMYNEIMESVLNNRGGTFFVYDYRKIVLPVASSGIAATLIPGGRPVHSRFGIPINVYENYTCPRIKPVVVFGVDFRQTIPVVPKGSRVNIMHASLCSSYLWTSCKVLTLTRNMRLEVRNGLAGSPNDGEVDIEFLNDVLIQHVTDPIASLVDVTYPRLQNELWNLSYLQERAILAATHEIVGVVNDYVLSLIPRDERLYLSFDEISKDDTNLGERHLYSTELFLNSIRCSGLPNHQLRLKVGAMVMLLRNIDQSRDLCNGTRLIVIDLGSRVIRCTVLTGSHKGDKVHIARITLTPSYSNKFSVRFNRRQFPIAACFAMTINKS</sequence>
<evidence type="ECO:0000259" key="4">
    <source>
        <dbReference type="Pfam" id="PF21530"/>
    </source>
</evidence>
<dbReference type="InterPro" id="IPR025476">
    <property type="entry name" value="Helitron_helicase-like"/>
</dbReference>
<comment type="similarity">
    <text evidence="1">Belongs to the helicase family.</text>
</comment>
<dbReference type="PANTHER" id="PTHR10492">
    <property type="match status" value="1"/>
</dbReference>
<accession>A0AAW1KAA7</accession>
<dbReference type="InterPro" id="IPR027417">
    <property type="entry name" value="P-loop_NTPase"/>
</dbReference>
<dbReference type="GO" id="GO:0000723">
    <property type="term" value="P:telomere maintenance"/>
    <property type="evidence" value="ECO:0007669"/>
    <property type="project" value="InterPro"/>
</dbReference>
<dbReference type="EMBL" id="JBDFQZ010000006">
    <property type="protein sequence ID" value="KAK9714185.1"/>
    <property type="molecule type" value="Genomic_DNA"/>
</dbReference>
<dbReference type="Pfam" id="PF14214">
    <property type="entry name" value="Helitron_like_N"/>
    <property type="match status" value="1"/>
</dbReference>
<proteinExistence type="inferred from homology"/>
<evidence type="ECO:0000313" key="6">
    <source>
        <dbReference type="Proteomes" id="UP001443914"/>
    </source>
</evidence>
<comment type="caution">
    <text evidence="5">The sequence shown here is derived from an EMBL/GenBank/DDBJ whole genome shotgun (WGS) entry which is preliminary data.</text>
</comment>
<feature type="domain" description="DNA helicase Pif1-like DEAD-box helicase" evidence="2">
    <location>
        <begin position="656"/>
        <end position="699"/>
    </location>
</feature>
<dbReference type="AlphaFoldDB" id="A0AAW1KAA7"/>
<evidence type="ECO:0000256" key="1">
    <source>
        <dbReference type="RuleBase" id="RU363044"/>
    </source>
</evidence>
<reference evidence="5" key="1">
    <citation type="submission" date="2024-03" db="EMBL/GenBank/DDBJ databases">
        <title>WGS assembly of Saponaria officinalis var. Norfolk2.</title>
        <authorList>
            <person name="Jenkins J."/>
            <person name="Shu S."/>
            <person name="Grimwood J."/>
            <person name="Barry K."/>
            <person name="Goodstein D."/>
            <person name="Schmutz J."/>
            <person name="Leebens-Mack J."/>
            <person name="Osbourn A."/>
        </authorList>
    </citation>
    <scope>NUCLEOTIDE SEQUENCE [LARGE SCALE GENOMIC DNA]</scope>
    <source>
        <strain evidence="5">JIC</strain>
    </source>
</reference>
<dbReference type="InterPro" id="IPR049163">
    <property type="entry name" value="Pif1-like_2B_dom"/>
</dbReference>
<gene>
    <name evidence="5" type="ORF">RND81_06G077800</name>
</gene>
<dbReference type="SUPFAM" id="SSF52540">
    <property type="entry name" value="P-loop containing nucleoside triphosphate hydrolases"/>
    <property type="match status" value="1"/>
</dbReference>
<dbReference type="GO" id="GO:0005524">
    <property type="term" value="F:ATP binding"/>
    <property type="evidence" value="ECO:0007669"/>
    <property type="project" value="UniProtKB-KW"/>
</dbReference>
<dbReference type="Pfam" id="PF05970">
    <property type="entry name" value="PIF1"/>
    <property type="match status" value="2"/>
</dbReference>
<evidence type="ECO:0000259" key="3">
    <source>
        <dbReference type="Pfam" id="PF14214"/>
    </source>
</evidence>
<protein>
    <recommendedName>
        <fullName evidence="1">ATP-dependent DNA helicase</fullName>
        <ecNumber evidence="1">5.6.2.3</ecNumber>
    </recommendedName>
</protein>
<keyword evidence="1" id="KW-0234">DNA repair</keyword>
<dbReference type="GO" id="GO:0006281">
    <property type="term" value="P:DNA repair"/>
    <property type="evidence" value="ECO:0007669"/>
    <property type="project" value="UniProtKB-KW"/>
</dbReference>
<feature type="domain" description="DNA helicase Pif1-like 2B" evidence="4">
    <location>
        <begin position="855"/>
        <end position="900"/>
    </location>
</feature>
<keyword evidence="1" id="KW-0347">Helicase</keyword>
<name>A0AAW1KAA7_SAPOF</name>
<keyword evidence="1" id="KW-0547">Nucleotide-binding</keyword>
<comment type="catalytic activity">
    <reaction evidence="1">
        <text>ATP + H2O = ADP + phosphate + H(+)</text>
        <dbReference type="Rhea" id="RHEA:13065"/>
        <dbReference type="ChEBI" id="CHEBI:15377"/>
        <dbReference type="ChEBI" id="CHEBI:15378"/>
        <dbReference type="ChEBI" id="CHEBI:30616"/>
        <dbReference type="ChEBI" id="CHEBI:43474"/>
        <dbReference type="ChEBI" id="CHEBI:456216"/>
        <dbReference type="EC" id="5.6.2.3"/>
    </reaction>
</comment>
<keyword evidence="1" id="KW-0378">Hydrolase</keyword>
<dbReference type="GO" id="GO:0006310">
    <property type="term" value="P:DNA recombination"/>
    <property type="evidence" value="ECO:0007669"/>
    <property type="project" value="UniProtKB-KW"/>
</dbReference>
<feature type="domain" description="DNA helicase Pif1-like DEAD-box helicase" evidence="2">
    <location>
        <begin position="700"/>
        <end position="750"/>
    </location>
</feature>
<feature type="domain" description="Helitron helicase-like" evidence="3">
    <location>
        <begin position="168"/>
        <end position="314"/>
    </location>
</feature>
<dbReference type="GO" id="GO:0043139">
    <property type="term" value="F:5'-3' DNA helicase activity"/>
    <property type="evidence" value="ECO:0007669"/>
    <property type="project" value="UniProtKB-EC"/>
</dbReference>
<dbReference type="PANTHER" id="PTHR10492:SF101">
    <property type="entry name" value="ATP-DEPENDENT DNA HELICASE"/>
    <property type="match status" value="1"/>
</dbReference>
<dbReference type="Pfam" id="PF21530">
    <property type="entry name" value="Pif1_2B_dom"/>
    <property type="match status" value="1"/>
</dbReference>